<name>A0A7J7NR36_9MAGN</name>
<dbReference type="EMBL" id="JACGCM010000628">
    <property type="protein sequence ID" value="KAF6169629.1"/>
    <property type="molecule type" value="Genomic_DNA"/>
</dbReference>
<sequence>MKKKKEEGTSKGAEEMEKRMLIQNLTYAARERRGGSGTVPPSVLEVVPEVLQQDSKGKGKAIAKALTVQPTKTSRKRSREQVADDVDEADKARREAELKEQARATAASMVTLCGNDPDEAGKQMNKALHQDVHVWPQAFVKAQKVTNKQLKQARDNLELARGTTMSLETEINVLKREKLNIRVESARELKVERADYQAQYDEECETTTRLKNLIDSLGINPETFEPFPSTEERTVEDVTQLVGVEVDLAAKVAGRRVVDSVAEVHGVGGGSGKSGTVIDGTADASGVNPTIKGTGGVVVGEYGDNMANPL</sequence>
<gene>
    <name evidence="3" type="ORF">GIB67_004021</name>
</gene>
<evidence type="ECO:0000256" key="1">
    <source>
        <dbReference type="SAM" id="Coils"/>
    </source>
</evidence>
<dbReference type="AlphaFoldDB" id="A0A7J7NR36"/>
<protein>
    <submittedName>
        <fullName evidence="3">Uncharacterized protein</fullName>
    </submittedName>
</protein>
<accession>A0A7J7NR36</accession>
<keyword evidence="4" id="KW-1185">Reference proteome</keyword>
<organism evidence="3 4">
    <name type="scientific">Kingdonia uniflora</name>
    <dbReference type="NCBI Taxonomy" id="39325"/>
    <lineage>
        <taxon>Eukaryota</taxon>
        <taxon>Viridiplantae</taxon>
        <taxon>Streptophyta</taxon>
        <taxon>Embryophyta</taxon>
        <taxon>Tracheophyta</taxon>
        <taxon>Spermatophyta</taxon>
        <taxon>Magnoliopsida</taxon>
        <taxon>Ranunculales</taxon>
        <taxon>Circaeasteraceae</taxon>
        <taxon>Kingdonia</taxon>
    </lineage>
</organism>
<keyword evidence="1" id="KW-0175">Coiled coil</keyword>
<evidence type="ECO:0000313" key="4">
    <source>
        <dbReference type="Proteomes" id="UP000541444"/>
    </source>
</evidence>
<reference evidence="3 4" key="1">
    <citation type="journal article" date="2020" name="IScience">
        <title>Genome Sequencing of the Endangered Kingdonia uniflora (Circaeasteraceae, Ranunculales) Reveals Potential Mechanisms of Evolutionary Specialization.</title>
        <authorList>
            <person name="Sun Y."/>
            <person name="Deng T."/>
            <person name="Zhang A."/>
            <person name="Moore M.J."/>
            <person name="Landis J.B."/>
            <person name="Lin N."/>
            <person name="Zhang H."/>
            <person name="Zhang X."/>
            <person name="Huang J."/>
            <person name="Zhang X."/>
            <person name="Sun H."/>
            <person name="Wang H."/>
        </authorList>
    </citation>
    <scope>NUCLEOTIDE SEQUENCE [LARGE SCALE GENOMIC DNA]</scope>
    <source>
        <strain evidence="3">TB1705</strain>
        <tissue evidence="3">Leaf</tissue>
    </source>
</reference>
<dbReference type="Proteomes" id="UP000541444">
    <property type="component" value="Unassembled WGS sequence"/>
</dbReference>
<feature type="coiled-coil region" evidence="1">
    <location>
        <begin position="140"/>
        <end position="206"/>
    </location>
</feature>
<feature type="region of interest" description="Disordered" evidence="2">
    <location>
        <begin position="68"/>
        <end position="92"/>
    </location>
</feature>
<proteinExistence type="predicted"/>
<comment type="caution">
    <text evidence="3">The sequence shown here is derived from an EMBL/GenBank/DDBJ whole genome shotgun (WGS) entry which is preliminary data.</text>
</comment>
<evidence type="ECO:0000313" key="3">
    <source>
        <dbReference type="EMBL" id="KAF6169629.1"/>
    </source>
</evidence>
<evidence type="ECO:0000256" key="2">
    <source>
        <dbReference type="SAM" id="MobiDB-lite"/>
    </source>
</evidence>